<dbReference type="EMBL" id="CP002159">
    <property type="protein sequence ID" value="ADL55593.1"/>
    <property type="molecule type" value="Genomic_DNA"/>
</dbReference>
<protein>
    <submittedName>
        <fullName evidence="3">Spore coat protein U</fullName>
    </submittedName>
</protein>
<feature type="chain" id="PRO_5003128158" evidence="1">
    <location>
        <begin position="19"/>
        <end position="150"/>
    </location>
</feature>
<dbReference type="Proteomes" id="UP000001235">
    <property type="component" value="Chromosome"/>
</dbReference>
<reference evidence="3 4" key="1">
    <citation type="submission" date="2010-08" db="EMBL/GenBank/DDBJ databases">
        <title>Complete sequence of Gallionella capsiferriformans ES-2.</title>
        <authorList>
            <consortium name="US DOE Joint Genome Institute"/>
            <person name="Lucas S."/>
            <person name="Copeland A."/>
            <person name="Lapidus A."/>
            <person name="Cheng J.-F."/>
            <person name="Bruce D."/>
            <person name="Goodwin L."/>
            <person name="Pitluck S."/>
            <person name="Chertkov O."/>
            <person name="Davenport K.W."/>
            <person name="Detter J.C."/>
            <person name="Han C."/>
            <person name="Tapia R."/>
            <person name="Land M."/>
            <person name="Hauser L."/>
            <person name="Chang Y.-J."/>
            <person name="Jeffries C."/>
            <person name="Kyrpides N."/>
            <person name="Ivanova N."/>
            <person name="Mikhailova N."/>
            <person name="Shelobolina E.S."/>
            <person name="Picardal F."/>
            <person name="Roden E."/>
            <person name="Emerson D."/>
            <person name="Woyke T."/>
        </authorList>
    </citation>
    <scope>NUCLEOTIDE SEQUENCE [LARGE SCALE GENOMIC DNA]</scope>
    <source>
        <strain evidence="3 4">ES-2</strain>
    </source>
</reference>
<dbReference type="OrthoDB" id="8588792at2"/>
<keyword evidence="3" id="KW-0167">Capsid protein</keyword>
<evidence type="ECO:0000313" key="3">
    <source>
        <dbReference type="EMBL" id="ADL55593.1"/>
    </source>
</evidence>
<dbReference type="SMART" id="SM00972">
    <property type="entry name" value="SCPU"/>
    <property type="match status" value="1"/>
</dbReference>
<evidence type="ECO:0000256" key="1">
    <source>
        <dbReference type="SAM" id="SignalP"/>
    </source>
</evidence>
<accession>D9SGE6</accession>
<dbReference type="InterPro" id="IPR053167">
    <property type="entry name" value="Spore_coat_component"/>
</dbReference>
<gene>
    <name evidence="3" type="ordered locus">Galf_1575</name>
</gene>
<keyword evidence="4" id="KW-1185">Reference proteome</keyword>
<dbReference type="RefSeq" id="WP_013293532.1">
    <property type="nucleotide sequence ID" value="NC_014394.1"/>
</dbReference>
<sequence precursor="true">MRFILSVLLACTSCGAEAVCNISVTNVAYGAYTPASYAPLDGMGNISVACDAAQGQAIAYTIVLNSGSSGAYGARKMGYVGYVINYNNYLDAARTKIWGDGNAGSHILSDSYSGVGGLNVRNYTVYGRIFGNQAIPAGNYSDSIIVTLSY</sequence>
<evidence type="ECO:0000313" key="4">
    <source>
        <dbReference type="Proteomes" id="UP000001235"/>
    </source>
</evidence>
<dbReference type="Pfam" id="PF05229">
    <property type="entry name" value="SCPU"/>
    <property type="match status" value="1"/>
</dbReference>
<organism evidence="3 4">
    <name type="scientific">Gallionella capsiferriformans (strain ES-2)</name>
    <name type="common">Gallionella ferruginea capsiferriformans (strain ES-2)</name>
    <dbReference type="NCBI Taxonomy" id="395494"/>
    <lineage>
        <taxon>Bacteria</taxon>
        <taxon>Pseudomonadati</taxon>
        <taxon>Pseudomonadota</taxon>
        <taxon>Betaproteobacteria</taxon>
        <taxon>Nitrosomonadales</taxon>
        <taxon>Gallionellaceae</taxon>
        <taxon>Gallionella</taxon>
    </lineage>
</organism>
<dbReference type="KEGG" id="gca:Galf_1575"/>
<proteinExistence type="predicted"/>
<keyword evidence="3" id="KW-0946">Virion</keyword>
<dbReference type="AlphaFoldDB" id="D9SGE6"/>
<dbReference type="eggNOG" id="COG5430">
    <property type="taxonomic scope" value="Bacteria"/>
</dbReference>
<dbReference type="HOGENOM" id="CLU_103262_5_0_4"/>
<dbReference type="PANTHER" id="PTHR37089:SF3">
    <property type="entry name" value="EXPORTED PROTEIN"/>
    <property type="match status" value="1"/>
</dbReference>
<dbReference type="PANTHER" id="PTHR37089">
    <property type="entry name" value="PROTEIN U-RELATED"/>
    <property type="match status" value="1"/>
</dbReference>
<name>D9SGE6_GALCS</name>
<evidence type="ECO:0000259" key="2">
    <source>
        <dbReference type="Pfam" id="PF05229"/>
    </source>
</evidence>
<feature type="domain" description="Spore coat protein U/FanG" evidence="2">
    <location>
        <begin position="17"/>
        <end position="147"/>
    </location>
</feature>
<dbReference type="InterPro" id="IPR007893">
    <property type="entry name" value="Spore_coat_U/FanG"/>
</dbReference>
<feature type="signal peptide" evidence="1">
    <location>
        <begin position="1"/>
        <end position="18"/>
    </location>
</feature>
<keyword evidence="1" id="KW-0732">Signal</keyword>
<dbReference type="STRING" id="395494.Galf_1575"/>